<feature type="transmembrane region" description="Helical" evidence="2">
    <location>
        <begin position="111"/>
        <end position="144"/>
    </location>
</feature>
<organism evidence="3 4">
    <name type="scientific">Malonomonas rubra DSM 5091</name>
    <dbReference type="NCBI Taxonomy" id="1122189"/>
    <lineage>
        <taxon>Bacteria</taxon>
        <taxon>Pseudomonadati</taxon>
        <taxon>Thermodesulfobacteriota</taxon>
        <taxon>Desulfuromonadia</taxon>
        <taxon>Desulfuromonadales</taxon>
        <taxon>Geopsychrobacteraceae</taxon>
        <taxon>Malonomonas</taxon>
    </lineage>
</organism>
<name>A0A1M6KTT8_MALRU</name>
<feature type="transmembrane region" description="Helical" evidence="2">
    <location>
        <begin position="199"/>
        <end position="221"/>
    </location>
</feature>
<protein>
    <submittedName>
        <fullName evidence="3">Uncharacterized protein</fullName>
    </submittedName>
</protein>
<accession>A0A1M6KTT8</accession>
<gene>
    <name evidence="3" type="ORF">SAMN02745165_02793</name>
</gene>
<dbReference type="EMBL" id="FQZT01000011">
    <property type="protein sequence ID" value="SHJ62264.1"/>
    <property type="molecule type" value="Genomic_DNA"/>
</dbReference>
<reference evidence="3 4" key="1">
    <citation type="submission" date="2016-11" db="EMBL/GenBank/DDBJ databases">
        <authorList>
            <person name="Jaros S."/>
            <person name="Januszkiewicz K."/>
            <person name="Wedrychowicz H."/>
        </authorList>
    </citation>
    <scope>NUCLEOTIDE SEQUENCE [LARGE SCALE GENOMIC DNA]</scope>
    <source>
        <strain evidence="3 4">DSM 5091</strain>
    </source>
</reference>
<feature type="compositionally biased region" description="Basic and acidic residues" evidence="1">
    <location>
        <begin position="292"/>
        <end position="307"/>
    </location>
</feature>
<dbReference type="AlphaFoldDB" id="A0A1M6KTT8"/>
<feature type="region of interest" description="Disordered" evidence="1">
    <location>
        <begin position="276"/>
        <end position="307"/>
    </location>
</feature>
<keyword evidence="2" id="KW-1133">Transmembrane helix</keyword>
<keyword evidence="2" id="KW-0812">Transmembrane</keyword>
<keyword evidence="4" id="KW-1185">Reference proteome</keyword>
<evidence type="ECO:0000313" key="3">
    <source>
        <dbReference type="EMBL" id="SHJ62264.1"/>
    </source>
</evidence>
<evidence type="ECO:0000313" key="4">
    <source>
        <dbReference type="Proteomes" id="UP000184171"/>
    </source>
</evidence>
<dbReference type="Proteomes" id="UP000184171">
    <property type="component" value="Unassembled WGS sequence"/>
</dbReference>
<evidence type="ECO:0000256" key="1">
    <source>
        <dbReference type="SAM" id="MobiDB-lite"/>
    </source>
</evidence>
<feature type="transmembrane region" description="Helical" evidence="2">
    <location>
        <begin position="165"/>
        <end position="187"/>
    </location>
</feature>
<evidence type="ECO:0000256" key="2">
    <source>
        <dbReference type="SAM" id="Phobius"/>
    </source>
</evidence>
<feature type="transmembrane region" description="Helical" evidence="2">
    <location>
        <begin position="84"/>
        <end position="105"/>
    </location>
</feature>
<keyword evidence="2" id="KW-0472">Membrane</keyword>
<sequence length="307" mass="34521">MIELSSAYRASRRNTSLICGVGLAWSAAQFDITNTSIGILENVNLEGASLQVVFSILCVYSMTRCTIEYMMQNNDVRRWNLANLDYIITLYIARLTIFVLAASFVSRSSKLVLFLTGSFVGLIIGYFIISVLLMFVILIIRFALMSLTGKRSTGSPVPIIWSSEAWGFLIAGLLYIAFFTLSGFSVINPLGFAGPEFSQIGQLPLAFFAVICLLIVISFFLDLRFLRMVFAYVPFTIEDSYTDAEGITHYEVGPNPDHPDYEKRMKEGEVEQARLNKWKEKLEDNQGENEGQPERDKEKDKSSKSPL</sequence>
<proteinExistence type="predicted"/>